<keyword evidence="13 20" id="KW-1133">Transmembrane helix</keyword>
<dbReference type="GO" id="GO:0005524">
    <property type="term" value="F:ATP binding"/>
    <property type="evidence" value="ECO:0007669"/>
    <property type="project" value="UniProtKB-UniRule"/>
</dbReference>
<accession>A0ABD1B4C6</accession>
<dbReference type="InterPro" id="IPR008271">
    <property type="entry name" value="Ser/Thr_kinase_AS"/>
</dbReference>
<dbReference type="Proteomes" id="UP001558713">
    <property type="component" value="Unassembled WGS sequence"/>
</dbReference>
<keyword evidence="5" id="KW-0433">Leucine-rich repeat</keyword>
<feature type="domain" description="Protein kinase" evidence="21">
    <location>
        <begin position="634"/>
        <end position="907"/>
    </location>
</feature>
<dbReference type="SUPFAM" id="SSF56112">
    <property type="entry name" value="Protein kinase-like (PK-like)"/>
    <property type="match status" value="1"/>
</dbReference>
<dbReference type="InterPro" id="IPR017441">
    <property type="entry name" value="Protein_kinase_ATP_BS"/>
</dbReference>
<keyword evidence="6" id="KW-0808">Transferase</keyword>
<comment type="subcellular location">
    <subcellularLocation>
        <location evidence="1">Membrane</location>
        <topology evidence="1">Single-pass type I membrane protein</topology>
    </subcellularLocation>
</comment>
<dbReference type="PANTHER" id="PTHR45974:SF216">
    <property type="entry name" value="PROTEIN KINASE DOMAIN-CONTAINING PROTEIN"/>
    <property type="match status" value="1"/>
</dbReference>
<evidence type="ECO:0000256" key="17">
    <source>
        <dbReference type="ARBA" id="ARBA00047899"/>
    </source>
</evidence>
<dbReference type="InterPro" id="IPR001611">
    <property type="entry name" value="Leu-rich_rpt"/>
</dbReference>
<comment type="catalytic activity">
    <reaction evidence="18">
        <text>L-seryl-[protein] + ATP = O-phospho-L-seryl-[protein] + ADP + H(+)</text>
        <dbReference type="Rhea" id="RHEA:17989"/>
        <dbReference type="Rhea" id="RHEA-COMP:9863"/>
        <dbReference type="Rhea" id="RHEA-COMP:11604"/>
        <dbReference type="ChEBI" id="CHEBI:15378"/>
        <dbReference type="ChEBI" id="CHEBI:29999"/>
        <dbReference type="ChEBI" id="CHEBI:30616"/>
        <dbReference type="ChEBI" id="CHEBI:83421"/>
        <dbReference type="ChEBI" id="CHEBI:456216"/>
        <dbReference type="EC" id="2.7.11.1"/>
    </reaction>
</comment>
<feature type="transmembrane region" description="Helical" evidence="20">
    <location>
        <begin position="570"/>
        <end position="593"/>
    </location>
</feature>
<dbReference type="FunFam" id="3.30.200.20:FF:000328">
    <property type="entry name" value="Leucine-rich repeat protein kinase family protein"/>
    <property type="match status" value="1"/>
</dbReference>
<dbReference type="PANTHER" id="PTHR45974">
    <property type="entry name" value="RECEPTOR-LIKE PROTEIN 55"/>
    <property type="match status" value="1"/>
</dbReference>
<keyword evidence="4" id="KW-0723">Serine/threonine-protein kinase</keyword>
<proteinExistence type="inferred from homology"/>
<dbReference type="GO" id="GO:0004674">
    <property type="term" value="F:protein serine/threonine kinase activity"/>
    <property type="evidence" value="ECO:0007669"/>
    <property type="project" value="UniProtKB-KW"/>
</dbReference>
<evidence type="ECO:0000256" key="4">
    <source>
        <dbReference type="ARBA" id="ARBA00022527"/>
    </source>
</evidence>
<dbReference type="FunFam" id="3.80.10.10:FF:000387">
    <property type="entry name" value="Probable LRR receptor-like serine/threonine-protein kinase At1g06840"/>
    <property type="match status" value="1"/>
</dbReference>
<keyword evidence="14 20" id="KW-0472">Membrane</keyword>
<keyword evidence="12 19" id="KW-0067">ATP-binding</keyword>
<evidence type="ECO:0000259" key="21">
    <source>
        <dbReference type="PROSITE" id="PS50011"/>
    </source>
</evidence>
<evidence type="ECO:0000256" key="13">
    <source>
        <dbReference type="ARBA" id="ARBA00022989"/>
    </source>
</evidence>
<keyword evidence="11" id="KW-0418">Kinase</keyword>
<keyword evidence="7 20" id="KW-0812">Transmembrane</keyword>
<evidence type="ECO:0000256" key="8">
    <source>
        <dbReference type="ARBA" id="ARBA00022729"/>
    </source>
</evidence>
<evidence type="ECO:0000256" key="5">
    <source>
        <dbReference type="ARBA" id="ARBA00022614"/>
    </source>
</evidence>
<dbReference type="Gene3D" id="1.10.510.10">
    <property type="entry name" value="Transferase(Phosphotransferase) domain 1"/>
    <property type="match status" value="1"/>
</dbReference>
<keyword evidence="16" id="KW-0325">Glycoprotein</keyword>
<dbReference type="PROSITE" id="PS00107">
    <property type="entry name" value="PROTEIN_KINASE_ATP"/>
    <property type="match status" value="1"/>
</dbReference>
<organism evidence="22 23">
    <name type="scientific">Cardamine amara subsp. amara</name>
    <dbReference type="NCBI Taxonomy" id="228776"/>
    <lineage>
        <taxon>Eukaryota</taxon>
        <taxon>Viridiplantae</taxon>
        <taxon>Streptophyta</taxon>
        <taxon>Embryophyta</taxon>
        <taxon>Tracheophyta</taxon>
        <taxon>Spermatophyta</taxon>
        <taxon>Magnoliopsida</taxon>
        <taxon>eudicotyledons</taxon>
        <taxon>Gunneridae</taxon>
        <taxon>Pentapetalae</taxon>
        <taxon>rosids</taxon>
        <taxon>malvids</taxon>
        <taxon>Brassicales</taxon>
        <taxon>Brassicaceae</taxon>
        <taxon>Cardamineae</taxon>
        <taxon>Cardamine</taxon>
    </lineage>
</organism>
<dbReference type="InterPro" id="IPR013210">
    <property type="entry name" value="LRR_N_plant-typ"/>
</dbReference>
<comment type="catalytic activity">
    <reaction evidence="17">
        <text>L-threonyl-[protein] + ATP = O-phospho-L-threonyl-[protein] + ADP + H(+)</text>
        <dbReference type="Rhea" id="RHEA:46608"/>
        <dbReference type="Rhea" id="RHEA-COMP:11060"/>
        <dbReference type="Rhea" id="RHEA-COMP:11605"/>
        <dbReference type="ChEBI" id="CHEBI:15378"/>
        <dbReference type="ChEBI" id="CHEBI:30013"/>
        <dbReference type="ChEBI" id="CHEBI:30616"/>
        <dbReference type="ChEBI" id="CHEBI:61977"/>
        <dbReference type="ChEBI" id="CHEBI:456216"/>
        <dbReference type="EC" id="2.7.11.1"/>
    </reaction>
</comment>
<evidence type="ECO:0000256" key="11">
    <source>
        <dbReference type="ARBA" id="ARBA00022777"/>
    </source>
</evidence>
<gene>
    <name evidence="22" type="ORF">V5N11_028208</name>
</gene>
<dbReference type="Pfam" id="PF08263">
    <property type="entry name" value="LRRNT_2"/>
    <property type="match status" value="1"/>
</dbReference>
<evidence type="ECO:0000256" key="2">
    <source>
        <dbReference type="ARBA" id="ARBA00008684"/>
    </source>
</evidence>
<dbReference type="InterPro" id="IPR011009">
    <property type="entry name" value="Kinase-like_dom_sf"/>
</dbReference>
<evidence type="ECO:0000256" key="20">
    <source>
        <dbReference type="SAM" id="Phobius"/>
    </source>
</evidence>
<dbReference type="SMART" id="SM00220">
    <property type="entry name" value="S_TKc"/>
    <property type="match status" value="1"/>
</dbReference>
<dbReference type="Pfam" id="PF00069">
    <property type="entry name" value="Pkinase"/>
    <property type="match status" value="1"/>
</dbReference>
<dbReference type="EC" id="2.7.11.1" evidence="3"/>
<keyword evidence="9" id="KW-0677">Repeat</keyword>
<evidence type="ECO:0000256" key="15">
    <source>
        <dbReference type="ARBA" id="ARBA00023170"/>
    </source>
</evidence>
<comment type="similarity">
    <text evidence="2">Belongs to the protein kinase superfamily. Ser/Thr protein kinase family.</text>
</comment>
<evidence type="ECO:0000256" key="9">
    <source>
        <dbReference type="ARBA" id="ARBA00022737"/>
    </source>
</evidence>
<dbReference type="Gene3D" id="3.30.200.20">
    <property type="entry name" value="Phosphorylase Kinase, domain 1"/>
    <property type="match status" value="1"/>
</dbReference>
<evidence type="ECO:0000256" key="3">
    <source>
        <dbReference type="ARBA" id="ARBA00012513"/>
    </source>
</evidence>
<evidence type="ECO:0000256" key="16">
    <source>
        <dbReference type="ARBA" id="ARBA00023180"/>
    </source>
</evidence>
<keyword evidence="23" id="KW-1185">Reference proteome</keyword>
<dbReference type="CDD" id="cd14066">
    <property type="entry name" value="STKc_IRAK"/>
    <property type="match status" value="1"/>
</dbReference>
<evidence type="ECO:0000256" key="12">
    <source>
        <dbReference type="ARBA" id="ARBA00022840"/>
    </source>
</evidence>
<comment type="caution">
    <text evidence="22">The sequence shown here is derived from an EMBL/GenBank/DDBJ whole genome shotgun (WGS) entry which is preliminary data.</text>
</comment>
<keyword evidence="15" id="KW-0675">Receptor</keyword>
<sequence>MSYFSKGIMVLPQRVYLHPLLVACCYVLLLTDAQRTDPSEVTALRSVKRSLIDPKDYLRNWNRGDPCRSNWTGVTCFNEIGPDHYLHVRELLLMNMNLSGSLSPDLQKLVHLEILDFMWNNLSGPIPNEIGHISSLVLLLLNGNKLSGPLPSELGYLSNLNRLQIDENNITGPIPKSFSNLKKLKHLHFNNNSLSGQIPVELSNLTNIFHVLLDNNNLSGNLPPEFSALPNLQILQLDNNNFSGSDIPASYGNFSSILKLSLRNCSLKGALPDFSRIRHLKYLDLSWNELTGPIPSSSLSKNVTTIKLSNNRLNGTIPQSFSDLPLLQMLLLKNNVLSGSVPDSLWKNISLPEKARLLLDLRNNSLSRVQGNLAPPENVTLRLGGNPICKNGSISNVDLFCESIGKEWPSLPTKSTNSALDCPPLACPTPDFYEYSPASPLRCFCAAPLRIGYRLKSPSFSDFPPYIDEFGEYVTDYLQMEPYQLWIDSYQWEKGPRLRMYLKLFPKVNETYTRTFNKSEVLRIRGIFASWRFRGSDLFGPYELLNFTLQGPYSYVNFNNERTGVSWGRVAAITAGAVVIAVAISAVAAALLLRRYSKHEREISRRRSSSKASLMNSGIRGFSFKELAEATNDFSSSTLVGRGGYGKVYRGVLSDKTVAAIKRADEGSLQGEKEFLNEIELLSRLHHRNLVSLIGYCDEEGEQMLVYEFMPNGTLRDWLSAKGKESLSFGTRIRVALGAAKGILYLHTEANPPVFHRDIKASNILLDLNLSAKVADFGLSRLAPVLEDEEDVPKHVSTVVRGTPGYMDPEYFLTHKLTDKSDVYSIGVVFLELLTGMHAISHGKNIVREVKTADERDMMVSLIDKRMEPWSMESVEKFAALALRCSDDSPEMRPGMAEVVKELEALLQAAPDKEARVETVSSSSVLSTSSSNVTRDLYESSSLLGSDLSSGVVPSIVPR</sequence>
<evidence type="ECO:0000256" key="18">
    <source>
        <dbReference type="ARBA" id="ARBA00048679"/>
    </source>
</evidence>
<dbReference type="EMBL" id="JBANAX010000345">
    <property type="protein sequence ID" value="KAL1213306.1"/>
    <property type="molecule type" value="Genomic_DNA"/>
</dbReference>
<evidence type="ECO:0000256" key="6">
    <source>
        <dbReference type="ARBA" id="ARBA00022679"/>
    </source>
</evidence>
<evidence type="ECO:0000256" key="14">
    <source>
        <dbReference type="ARBA" id="ARBA00023136"/>
    </source>
</evidence>
<keyword evidence="10 19" id="KW-0547">Nucleotide-binding</keyword>
<evidence type="ECO:0000313" key="23">
    <source>
        <dbReference type="Proteomes" id="UP001558713"/>
    </source>
</evidence>
<dbReference type="InterPro" id="IPR032675">
    <property type="entry name" value="LRR_dom_sf"/>
</dbReference>
<evidence type="ECO:0000256" key="10">
    <source>
        <dbReference type="ARBA" id="ARBA00022741"/>
    </source>
</evidence>
<dbReference type="Gene3D" id="3.80.10.10">
    <property type="entry name" value="Ribonuclease Inhibitor"/>
    <property type="match status" value="3"/>
</dbReference>
<reference evidence="22 23" key="1">
    <citation type="submission" date="2024-04" db="EMBL/GenBank/DDBJ databases">
        <title>Genome assembly C_amara_ONT_v2.</title>
        <authorList>
            <person name="Yant L."/>
            <person name="Moore C."/>
            <person name="Slenker M."/>
        </authorList>
    </citation>
    <scope>NUCLEOTIDE SEQUENCE [LARGE SCALE GENOMIC DNA]</scope>
    <source>
        <tissue evidence="22">Leaf</tissue>
    </source>
</reference>
<dbReference type="Pfam" id="PF00560">
    <property type="entry name" value="LRR_1"/>
    <property type="match status" value="3"/>
</dbReference>
<dbReference type="PROSITE" id="PS50011">
    <property type="entry name" value="PROTEIN_KINASE_DOM"/>
    <property type="match status" value="1"/>
</dbReference>
<name>A0ABD1B4C6_CARAN</name>
<protein>
    <recommendedName>
        <fullName evidence="3">non-specific serine/threonine protein kinase</fullName>
        <ecNumber evidence="3">2.7.11.1</ecNumber>
    </recommendedName>
</protein>
<keyword evidence="8" id="KW-0732">Signal</keyword>
<evidence type="ECO:0000256" key="1">
    <source>
        <dbReference type="ARBA" id="ARBA00004479"/>
    </source>
</evidence>
<dbReference type="InterPro" id="IPR000719">
    <property type="entry name" value="Prot_kinase_dom"/>
</dbReference>
<feature type="binding site" evidence="19">
    <location>
        <position position="662"/>
    </location>
    <ligand>
        <name>ATP</name>
        <dbReference type="ChEBI" id="CHEBI:30616"/>
    </ligand>
</feature>
<evidence type="ECO:0000256" key="7">
    <source>
        <dbReference type="ARBA" id="ARBA00022692"/>
    </source>
</evidence>
<evidence type="ECO:0000256" key="19">
    <source>
        <dbReference type="PROSITE-ProRule" id="PRU10141"/>
    </source>
</evidence>
<dbReference type="SUPFAM" id="SSF52058">
    <property type="entry name" value="L domain-like"/>
    <property type="match status" value="1"/>
</dbReference>
<dbReference type="FunFam" id="1.10.510.10:FF:000453">
    <property type="entry name" value="LRR receptor-like serine/threonine-protein kinase HSL2"/>
    <property type="match status" value="1"/>
</dbReference>
<dbReference type="GO" id="GO:0016020">
    <property type="term" value="C:membrane"/>
    <property type="evidence" value="ECO:0007669"/>
    <property type="project" value="UniProtKB-SubCell"/>
</dbReference>
<dbReference type="AlphaFoldDB" id="A0ABD1B4C6"/>
<dbReference type="Pfam" id="PF13855">
    <property type="entry name" value="LRR_8"/>
    <property type="match status" value="1"/>
</dbReference>
<dbReference type="PROSITE" id="PS00108">
    <property type="entry name" value="PROTEIN_KINASE_ST"/>
    <property type="match status" value="1"/>
</dbReference>
<evidence type="ECO:0000313" key="22">
    <source>
        <dbReference type="EMBL" id="KAL1213306.1"/>
    </source>
</evidence>